<dbReference type="EMBL" id="GBEZ01011639">
    <property type="protein sequence ID" value="JAC74167.1"/>
    <property type="molecule type" value="Transcribed_RNA"/>
</dbReference>
<dbReference type="AlphaFoldDB" id="A0A061RMQ5"/>
<name>A0A061RMQ5_9CHLO</name>
<evidence type="ECO:0000313" key="1">
    <source>
        <dbReference type="EMBL" id="JAC74167.1"/>
    </source>
</evidence>
<reference evidence="1" key="1">
    <citation type="submission" date="2014-05" db="EMBL/GenBank/DDBJ databases">
        <title>The transcriptome of the halophilic microalga Tetraselmis sp. GSL018 isolated from the Great Salt Lake, Utah.</title>
        <authorList>
            <person name="Jinkerson R.E."/>
            <person name="D'Adamo S."/>
            <person name="Posewitz M.C."/>
        </authorList>
    </citation>
    <scope>NUCLEOTIDE SEQUENCE</scope>
    <source>
        <strain evidence="1">GSL018</strain>
    </source>
</reference>
<accession>A0A061RMQ5</accession>
<sequence length="43" mass="4752">MTVRHPALLFAAQLISKTVQLGSCTRNPEVLCSMDHILRSLIS</sequence>
<gene>
    <name evidence="1" type="ORF">TSPGSL018_26708</name>
</gene>
<proteinExistence type="predicted"/>
<organism evidence="1">
    <name type="scientific">Tetraselmis sp. GSL018</name>
    <dbReference type="NCBI Taxonomy" id="582737"/>
    <lineage>
        <taxon>Eukaryota</taxon>
        <taxon>Viridiplantae</taxon>
        <taxon>Chlorophyta</taxon>
        <taxon>core chlorophytes</taxon>
        <taxon>Chlorodendrophyceae</taxon>
        <taxon>Chlorodendrales</taxon>
        <taxon>Chlorodendraceae</taxon>
        <taxon>Tetraselmis</taxon>
    </lineage>
</organism>
<protein>
    <submittedName>
        <fullName evidence="1">Uncharacterized protein</fullName>
    </submittedName>
</protein>